<protein>
    <recommendedName>
        <fullName evidence="4">HTH gntR-type domain-containing protein</fullName>
    </recommendedName>
</protein>
<dbReference type="InterPro" id="IPR036388">
    <property type="entry name" value="WH-like_DNA-bd_sf"/>
</dbReference>
<dbReference type="Pfam" id="PF00392">
    <property type="entry name" value="GntR"/>
    <property type="match status" value="1"/>
</dbReference>
<dbReference type="GO" id="GO:0045892">
    <property type="term" value="P:negative regulation of DNA-templated transcription"/>
    <property type="evidence" value="ECO:0007669"/>
    <property type="project" value="TreeGrafter"/>
</dbReference>
<evidence type="ECO:0000313" key="5">
    <source>
        <dbReference type="EMBL" id="GIH19090.1"/>
    </source>
</evidence>
<sequence length="118" mass="12700">MISADADRPLWERVADELRERILSGAWKRGRALPTEDELSQEFGCSRTTLRKAMALLRAEGLFADDGPADGGVRHFSCMVTAVRLRPGDVVASVAPVCLVRANGSFDILPGGTAITCL</sequence>
<dbReference type="Gene3D" id="1.10.10.10">
    <property type="entry name" value="Winged helix-like DNA-binding domain superfamily/Winged helix DNA-binding domain"/>
    <property type="match status" value="1"/>
</dbReference>
<dbReference type="PANTHER" id="PTHR44846">
    <property type="entry name" value="MANNOSYL-D-GLYCERATE TRANSPORT/METABOLISM SYSTEM REPRESSOR MNGR-RELATED"/>
    <property type="match status" value="1"/>
</dbReference>
<dbReference type="InterPro" id="IPR000524">
    <property type="entry name" value="Tscrpt_reg_HTH_GntR"/>
</dbReference>
<keyword evidence="6" id="KW-1185">Reference proteome</keyword>
<dbReference type="GO" id="GO:0003700">
    <property type="term" value="F:DNA-binding transcription factor activity"/>
    <property type="evidence" value="ECO:0007669"/>
    <property type="project" value="InterPro"/>
</dbReference>
<dbReference type="Proteomes" id="UP000642748">
    <property type="component" value="Unassembled WGS sequence"/>
</dbReference>
<evidence type="ECO:0000256" key="2">
    <source>
        <dbReference type="ARBA" id="ARBA00023125"/>
    </source>
</evidence>
<keyword evidence="2" id="KW-0238">DNA-binding</keyword>
<dbReference type="InterPro" id="IPR036390">
    <property type="entry name" value="WH_DNA-bd_sf"/>
</dbReference>
<dbReference type="EMBL" id="BONZ01000076">
    <property type="protein sequence ID" value="GIH19090.1"/>
    <property type="molecule type" value="Genomic_DNA"/>
</dbReference>
<feature type="domain" description="HTH gntR-type" evidence="4">
    <location>
        <begin position="8"/>
        <end position="76"/>
    </location>
</feature>
<organism evidence="5 6">
    <name type="scientific">Rugosimonospora africana</name>
    <dbReference type="NCBI Taxonomy" id="556532"/>
    <lineage>
        <taxon>Bacteria</taxon>
        <taxon>Bacillati</taxon>
        <taxon>Actinomycetota</taxon>
        <taxon>Actinomycetes</taxon>
        <taxon>Micromonosporales</taxon>
        <taxon>Micromonosporaceae</taxon>
        <taxon>Rugosimonospora</taxon>
    </lineage>
</organism>
<comment type="caution">
    <text evidence="5">The sequence shown here is derived from an EMBL/GenBank/DDBJ whole genome shotgun (WGS) entry which is preliminary data.</text>
</comment>
<dbReference type="SUPFAM" id="SSF46785">
    <property type="entry name" value="Winged helix' DNA-binding domain"/>
    <property type="match status" value="1"/>
</dbReference>
<reference evidence="5" key="1">
    <citation type="submission" date="2021-01" db="EMBL/GenBank/DDBJ databases">
        <title>Whole genome shotgun sequence of Rugosimonospora africana NBRC 104875.</title>
        <authorList>
            <person name="Komaki H."/>
            <person name="Tamura T."/>
        </authorList>
    </citation>
    <scope>NUCLEOTIDE SEQUENCE</scope>
    <source>
        <strain evidence="5">NBRC 104875</strain>
    </source>
</reference>
<proteinExistence type="predicted"/>
<evidence type="ECO:0000256" key="1">
    <source>
        <dbReference type="ARBA" id="ARBA00023015"/>
    </source>
</evidence>
<accession>A0A8J3VUB3</accession>
<dbReference type="GO" id="GO:0003677">
    <property type="term" value="F:DNA binding"/>
    <property type="evidence" value="ECO:0007669"/>
    <property type="project" value="UniProtKB-KW"/>
</dbReference>
<evidence type="ECO:0000313" key="6">
    <source>
        <dbReference type="Proteomes" id="UP000642748"/>
    </source>
</evidence>
<keyword evidence="1" id="KW-0805">Transcription regulation</keyword>
<dbReference type="AlphaFoldDB" id="A0A8J3VUB3"/>
<dbReference type="RefSeq" id="WP_203922556.1">
    <property type="nucleotide sequence ID" value="NZ_BONZ01000076.1"/>
</dbReference>
<evidence type="ECO:0000256" key="3">
    <source>
        <dbReference type="ARBA" id="ARBA00023163"/>
    </source>
</evidence>
<name>A0A8J3VUB3_9ACTN</name>
<dbReference type="PRINTS" id="PR00035">
    <property type="entry name" value="HTHGNTR"/>
</dbReference>
<dbReference type="SMART" id="SM00345">
    <property type="entry name" value="HTH_GNTR"/>
    <property type="match status" value="1"/>
</dbReference>
<dbReference type="PROSITE" id="PS50949">
    <property type="entry name" value="HTH_GNTR"/>
    <property type="match status" value="1"/>
</dbReference>
<dbReference type="PANTHER" id="PTHR44846:SF17">
    <property type="entry name" value="GNTR-FAMILY TRANSCRIPTIONAL REGULATOR"/>
    <property type="match status" value="1"/>
</dbReference>
<gene>
    <name evidence="5" type="ORF">Raf01_72620</name>
</gene>
<evidence type="ECO:0000259" key="4">
    <source>
        <dbReference type="PROSITE" id="PS50949"/>
    </source>
</evidence>
<dbReference type="CDD" id="cd07377">
    <property type="entry name" value="WHTH_GntR"/>
    <property type="match status" value="1"/>
</dbReference>
<dbReference type="InterPro" id="IPR050679">
    <property type="entry name" value="Bact_HTH_transcr_reg"/>
</dbReference>
<keyword evidence="3" id="KW-0804">Transcription</keyword>